<dbReference type="EMBL" id="QMFY01000002">
    <property type="protein sequence ID" value="RAW02220.1"/>
    <property type="molecule type" value="Genomic_DNA"/>
</dbReference>
<reference evidence="1 2" key="1">
    <citation type="submission" date="2018-06" db="EMBL/GenBank/DDBJ databases">
        <title>Chryseolinea flavus sp. nov., a member of the phylum Bacteroidetes isolated from soil.</title>
        <authorList>
            <person name="Li Y."/>
            <person name="Wang J."/>
        </authorList>
    </citation>
    <scope>NUCLEOTIDE SEQUENCE [LARGE SCALE GENOMIC DNA]</scope>
    <source>
        <strain evidence="1 2">SDU1-6</strain>
    </source>
</reference>
<sequence>MDLILKLVAGAAILAIVIELTLPFNLFRNKRQEAFPFLKNGISSATFEIYPLRGIIHAITYDTRARYFIVSRNTDILKLDHDGQIVFQIQRQPSFEIPTFSPYIIASNGIYDLSQTSPTLAPFARSINDDRMTDPMYVHETIKKHYDIASVVLFSKELSFAEGRGYCVYFYVNNEWIRIYTEKSRSELNYADFFPEEKKATSYFSRYQRLVPLKDEKEKVYSDHQREGDWYRVNPDDYRMKYSRSVELKALSYKRENAFSTIAFTDIPLSWIAHAYYKLSYQQETFYFQEKTIKPILRPLQQYYHMLELPVDYKHQSSVWFLVLDDPFNVTESDSKGTYIVRKKAY</sequence>
<name>A0A364Y8P2_9BACT</name>
<protein>
    <submittedName>
        <fullName evidence="1">Uncharacterized protein</fullName>
    </submittedName>
</protein>
<accession>A0A364Y8P2</accession>
<evidence type="ECO:0000313" key="2">
    <source>
        <dbReference type="Proteomes" id="UP000251889"/>
    </source>
</evidence>
<dbReference type="RefSeq" id="WP_112746043.1">
    <property type="nucleotide sequence ID" value="NZ_QMFY01000002.1"/>
</dbReference>
<proteinExistence type="predicted"/>
<gene>
    <name evidence="1" type="ORF">DQQ10_06670</name>
</gene>
<dbReference type="OrthoDB" id="739776at2"/>
<dbReference type="Proteomes" id="UP000251889">
    <property type="component" value="Unassembled WGS sequence"/>
</dbReference>
<keyword evidence="2" id="KW-1185">Reference proteome</keyword>
<organism evidence="1 2">
    <name type="scientific">Pseudochryseolinea flava</name>
    <dbReference type="NCBI Taxonomy" id="2059302"/>
    <lineage>
        <taxon>Bacteria</taxon>
        <taxon>Pseudomonadati</taxon>
        <taxon>Bacteroidota</taxon>
        <taxon>Cytophagia</taxon>
        <taxon>Cytophagales</taxon>
        <taxon>Fulvivirgaceae</taxon>
        <taxon>Pseudochryseolinea</taxon>
    </lineage>
</organism>
<evidence type="ECO:0000313" key="1">
    <source>
        <dbReference type="EMBL" id="RAW02220.1"/>
    </source>
</evidence>
<comment type="caution">
    <text evidence="1">The sequence shown here is derived from an EMBL/GenBank/DDBJ whole genome shotgun (WGS) entry which is preliminary data.</text>
</comment>
<dbReference type="AlphaFoldDB" id="A0A364Y8P2"/>